<protein>
    <submittedName>
        <fullName evidence="2">Uncharacterized protein</fullName>
    </submittedName>
</protein>
<comment type="caution">
    <text evidence="2">The sequence shown here is derived from an EMBL/GenBank/DDBJ whole genome shotgun (WGS) entry which is preliminary data.</text>
</comment>
<evidence type="ECO:0000256" key="1">
    <source>
        <dbReference type="SAM" id="Phobius"/>
    </source>
</evidence>
<evidence type="ECO:0000313" key="2">
    <source>
        <dbReference type="EMBL" id="EEY35314.1"/>
    </source>
</evidence>
<feature type="transmembrane region" description="Helical" evidence="1">
    <location>
        <begin position="34"/>
        <end position="55"/>
    </location>
</feature>
<accession>D0GKS4</accession>
<dbReference type="AlphaFoldDB" id="D0GKS4"/>
<name>D0GKS4_9FUSO</name>
<keyword evidence="3" id="KW-1185">Reference proteome</keyword>
<gene>
    <name evidence="2" type="ORF">HMPREF0554_2193</name>
</gene>
<evidence type="ECO:0000313" key="3">
    <source>
        <dbReference type="Proteomes" id="UP000004226"/>
    </source>
</evidence>
<dbReference type="RefSeq" id="WP_006807088.1">
    <property type="nucleotide sequence ID" value="NZ_ADAD01000091.1"/>
</dbReference>
<proteinExistence type="predicted"/>
<dbReference type="EMBL" id="ADAD01000091">
    <property type="protein sequence ID" value="EEY35314.1"/>
    <property type="molecule type" value="Genomic_DNA"/>
</dbReference>
<organism evidence="2 3">
    <name type="scientific">Pseudoleptotrichia goodfellowii F0264</name>
    <dbReference type="NCBI Taxonomy" id="596323"/>
    <lineage>
        <taxon>Bacteria</taxon>
        <taxon>Fusobacteriati</taxon>
        <taxon>Fusobacteriota</taxon>
        <taxon>Fusobacteriia</taxon>
        <taxon>Fusobacteriales</taxon>
        <taxon>Leptotrichiaceae</taxon>
        <taxon>Pseudoleptotrichia</taxon>
    </lineage>
</organism>
<feature type="transmembrane region" description="Helical" evidence="1">
    <location>
        <begin position="9"/>
        <end position="28"/>
    </location>
</feature>
<feature type="transmembrane region" description="Helical" evidence="1">
    <location>
        <begin position="67"/>
        <end position="87"/>
    </location>
</feature>
<dbReference type="Proteomes" id="UP000004226">
    <property type="component" value="Unassembled WGS sequence"/>
</dbReference>
<keyword evidence="1" id="KW-0472">Membrane</keyword>
<sequence>MKEILKNKYLIKIFIGIFLLKMTVWNMILWNMILVDWFILKDIIKNILIFITFFLIKEDKEFKRTVVVIKVICNLILFCKILELIMASSAM</sequence>
<keyword evidence="1" id="KW-1133">Transmembrane helix</keyword>
<keyword evidence="1" id="KW-0812">Transmembrane</keyword>
<reference evidence="2 3" key="1">
    <citation type="submission" date="2009-10" db="EMBL/GenBank/DDBJ databases">
        <authorList>
            <person name="Harkins D.M."/>
            <person name="Madupu R."/>
            <person name="Durkin A.S."/>
            <person name="Torralba M."/>
            <person name="Methe B."/>
            <person name="Sutton G.G."/>
            <person name="Strausberg R.L."/>
            <person name="Nelson K.E."/>
        </authorList>
    </citation>
    <scope>NUCLEOTIDE SEQUENCE [LARGE SCALE GENOMIC DNA]</scope>
    <source>
        <strain evidence="2 3">F0264</strain>
    </source>
</reference>